<dbReference type="AlphaFoldDB" id="A0AAE9XHU0"/>
<evidence type="ECO:0000256" key="6">
    <source>
        <dbReference type="RuleBase" id="RU003567"/>
    </source>
</evidence>
<dbReference type="RefSeq" id="WP_271735330.1">
    <property type="nucleotide sequence ID" value="NZ_CP116590.1"/>
</dbReference>
<dbReference type="GO" id="GO:0006515">
    <property type="term" value="P:protein quality control for misfolded or incompletely synthesized proteins"/>
    <property type="evidence" value="ECO:0007669"/>
    <property type="project" value="TreeGrafter"/>
</dbReference>
<dbReference type="PANTHER" id="PTHR10381:SF70">
    <property type="entry name" value="ATP-DEPENDENT CLP PROTEASE PROTEOLYTIC SUBUNIT"/>
    <property type="match status" value="1"/>
</dbReference>
<protein>
    <recommendedName>
        <fullName evidence="6">ATP-dependent Clp protease proteolytic subunit</fullName>
    </recommendedName>
</protein>
<keyword evidence="5" id="KW-0720">Serine protease</keyword>
<comment type="similarity">
    <text evidence="1 6">Belongs to the peptidase S14 family.</text>
</comment>
<dbReference type="InterPro" id="IPR023562">
    <property type="entry name" value="ClpP/TepA"/>
</dbReference>
<evidence type="ECO:0000256" key="3">
    <source>
        <dbReference type="ARBA" id="ARBA00022670"/>
    </source>
</evidence>
<keyword evidence="2" id="KW-0963">Cytoplasm</keyword>
<evidence type="ECO:0000313" key="8">
    <source>
        <dbReference type="Proteomes" id="UP001179483"/>
    </source>
</evidence>
<dbReference type="Gene3D" id="3.90.226.10">
    <property type="entry name" value="2-enoyl-CoA Hydratase, Chain A, domain 1"/>
    <property type="match status" value="1"/>
</dbReference>
<dbReference type="SUPFAM" id="SSF52096">
    <property type="entry name" value="ClpP/crotonase"/>
    <property type="match status" value="1"/>
</dbReference>
<accession>A0AAE9XHU0</accession>
<dbReference type="EMBL" id="CP116590">
    <property type="protein sequence ID" value="WCG37061.1"/>
    <property type="molecule type" value="Genomic_DNA"/>
</dbReference>
<organism evidence="7 8">
    <name type="scientific">Aerococcus urinaeequi</name>
    <dbReference type="NCBI Taxonomy" id="51665"/>
    <lineage>
        <taxon>Bacteria</taxon>
        <taxon>Bacillati</taxon>
        <taxon>Bacillota</taxon>
        <taxon>Bacilli</taxon>
        <taxon>Lactobacillales</taxon>
        <taxon>Aerococcaceae</taxon>
        <taxon>Aerococcus</taxon>
    </lineage>
</organism>
<dbReference type="GO" id="GO:0051117">
    <property type="term" value="F:ATPase binding"/>
    <property type="evidence" value="ECO:0007669"/>
    <property type="project" value="TreeGrafter"/>
</dbReference>
<evidence type="ECO:0000256" key="1">
    <source>
        <dbReference type="ARBA" id="ARBA00007039"/>
    </source>
</evidence>
<evidence type="ECO:0000256" key="5">
    <source>
        <dbReference type="ARBA" id="ARBA00022825"/>
    </source>
</evidence>
<keyword evidence="3 7" id="KW-0645">Protease</keyword>
<dbReference type="NCBIfam" id="NF045542">
    <property type="entry name" value="Clp_rel_HeadMat"/>
    <property type="match status" value="1"/>
</dbReference>
<dbReference type="InterPro" id="IPR029045">
    <property type="entry name" value="ClpP/crotonase-like_dom_sf"/>
</dbReference>
<evidence type="ECO:0000256" key="2">
    <source>
        <dbReference type="ARBA" id="ARBA00022490"/>
    </source>
</evidence>
<sequence length="220" mass="24335">MQITMNGVIVSDDDKWIYDYLDMSAFSPKELRQTIQDHGIYEPLDIEINSPGGYVNAGTEIYTMLLTHKGEVNITIGSQAASIASVIAMAGKRVAISPAGKMMIHNVSGQGGGDYRDMADYSDFLFKNNEMLANTYVLKTGKPKQELLDMMNAETWMNADEALENGFVDEILTAQTTEPDLGLVAGYNLKILTPERINEVKALYEQEQLALLELKGDVKI</sequence>
<dbReference type="GO" id="GO:0004252">
    <property type="term" value="F:serine-type endopeptidase activity"/>
    <property type="evidence" value="ECO:0007669"/>
    <property type="project" value="InterPro"/>
</dbReference>
<dbReference type="CDD" id="cd07016">
    <property type="entry name" value="S14_ClpP_1"/>
    <property type="match status" value="1"/>
</dbReference>
<proteinExistence type="inferred from homology"/>
<dbReference type="PRINTS" id="PR00127">
    <property type="entry name" value="CLPPROTEASEP"/>
</dbReference>
<dbReference type="GO" id="GO:0004176">
    <property type="term" value="F:ATP-dependent peptidase activity"/>
    <property type="evidence" value="ECO:0007669"/>
    <property type="project" value="InterPro"/>
</dbReference>
<evidence type="ECO:0000256" key="4">
    <source>
        <dbReference type="ARBA" id="ARBA00022801"/>
    </source>
</evidence>
<name>A0AAE9XHU0_9LACT</name>
<dbReference type="Proteomes" id="UP001179483">
    <property type="component" value="Chromosome"/>
</dbReference>
<keyword evidence="4" id="KW-0378">Hydrolase</keyword>
<dbReference type="PANTHER" id="PTHR10381">
    <property type="entry name" value="ATP-DEPENDENT CLP PROTEASE PROTEOLYTIC SUBUNIT"/>
    <property type="match status" value="1"/>
</dbReference>
<dbReference type="Pfam" id="PF00574">
    <property type="entry name" value="CLP_protease"/>
    <property type="match status" value="1"/>
</dbReference>
<reference evidence="7" key="1">
    <citation type="submission" date="2023-01" db="EMBL/GenBank/DDBJ databases">
        <title>Oxazolidinone resistance genes in florfenicol resistant enterococci from beef cattle and veal calves at slaughter.</title>
        <authorList>
            <person name="Biggel M."/>
        </authorList>
    </citation>
    <scope>NUCLEOTIDE SEQUENCE</scope>
    <source>
        <strain evidence="7">K79-1</strain>
    </source>
</reference>
<evidence type="ECO:0000313" key="7">
    <source>
        <dbReference type="EMBL" id="WCG37061.1"/>
    </source>
</evidence>
<dbReference type="GO" id="GO:0009368">
    <property type="term" value="C:endopeptidase Clp complex"/>
    <property type="evidence" value="ECO:0007669"/>
    <property type="project" value="TreeGrafter"/>
</dbReference>
<dbReference type="InterPro" id="IPR001907">
    <property type="entry name" value="ClpP"/>
</dbReference>
<gene>
    <name evidence="7" type="ORF">PML80_05915</name>
</gene>